<dbReference type="Proteomes" id="UP000466442">
    <property type="component" value="Linkage Group LG5"/>
</dbReference>
<dbReference type="OrthoDB" id="6368736at2759"/>
<evidence type="ECO:0000313" key="2">
    <source>
        <dbReference type="EMBL" id="KAF6210341.1"/>
    </source>
</evidence>
<feature type="region of interest" description="Disordered" evidence="1">
    <location>
        <begin position="1533"/>
        <end position="1563"/>
    </location>
</feature>
<feature type="compositionally biased region" description="Polar residues" evidence="1">
    <location>
        <begin position="1533"/>
        <end position="1561"/>
    </location>
</feature>
<feature type="compositionally biased region" description="Basic and acidic residues" evidence="1">
    <location>
        <begin position="2017"/>
        <end position="2034"/>
    </location>
</feature>
<reference evidence="2" key="1">
    <citation type="journal article" date="2021" name="Mol. Ecol. Resour.">
        <title>Apolygus lucorum genome provides insights into omnivorousness and mesophyll feeding.</title>
        <authorList>
            <person name="Liu Y."/>
            <person name="Liu H."/>
            <person name="Wang H."/>
            <person name="Huang T."/>
            <person name="Liu B."/>
            <person name="Yang B."/>
            <person name="Yin L."/>
            <person name="Li B."/>
            <person name="Zhang Y."/>
            <person name="Zhang S."/>
            <person name="Jiang F."/>
            <person name="Zhang X."/>
            <person name="Ren Y."/>
            <person name="Wang B."/>
            <person name="Wang S."/>
            <person name="Lu Y."/>
            <person name="Wu K."/>
            <person name="Fan W."/>
            <person name="Wang G."/>
        </authorList>
    </citation>
    <scope>NUCLEOTIDE SEQUENCE</scope>
    <source>
        <strain evidence="2">12Hb</strain>
    </source>
</reference>
<dbReference type="EMBL" id="WIXP02000005">
    <property type="protein sequence ID" value="KAF6210341.1"/>
    <property type="molecule type" value="Genomic_DNA"/>
</dbReference>
<feature type="compositionally biased region" description="Polar residues" evidence="1">
    <location>
        <begin position="894"/>
        <end position="914"/>
    </location>
</feature>
<feature type="compositionally biased region" description="Polar residues" evidence="1">
    <location>
        <begin position="2035"/>
        <end position="2047"/>
    </location>
</feature>
<feature type="compositionally biased region" description="Basic and acidic residues" evidence="1">
    <location>
        <begin position="1609"/>
        <end position="1629"/>
    </location>
</feature>
<feature type="region of interest" description="Disordered" evidence="1">
    <location>
        <begin position="1575"/>
        <end position="1664"/>
    </location>
</feature>
<feature type="region of interest" description="Disordered" evidence="1">
    <location>
        <begin position="1317"/>
        <end position="1337"/>
    </location>
</feature>
<feature type="compositionally biased region" description="Polar residues" evidence="1">
    <location>
        <begin position="1471"/>
        <end position="1483"/>
    </location>
</feature>
<feature type="region of interest" description="Disordered" evidence="1">
    <location>
        <begin position="151"/>
        <end position="175"/>
    </location>
</feature>
<feature type="compositionally biased region" description="Basic and acidic residues" evidence="1">
    <location>
        <begin position="1718"/>
        <end position="1727"/>
    </location>
</feature>
<feature type="compositionally biased region" description="Basic residues" evidence="1">
    <location>
        <begin position="708"/>
        <end position="721"/>
    </location>
</feature>
<feature type="region of interest" description="Disordered" evidence="1">
    <location>
        <begin position="2012"/>
        <end position="2136"/>
    </location>
</feature>
<accession>A0A6A4K0C5</accession>
<organism evidence="2 3">
    <name type="scientific">Apolygus lucorum</name>
    <name type="common">Small green plant bug</name>
    <name type="synonym">Lygocoris lucorum</name>
    <dbReference type="NCBI Taxonomy" id="248454"/>
    <lineage>
        <taxon>Eukaryota</taxon>
        <taxon>Metazoa</taxon>
        <taxon>Ecdysozoa</taxon>
        <taxon>Arthropoda</taxon>
        <taxon>Hexapoda</taxon>
        <taxon>Insecta</taxon>
        <taxon>Pterygota</taxon>
        <taxon>Neoptera</taxon>
        <taxon>Paraneoptera</taxon>
        <taxon>Hemiptera</taxon>
        <taxon>Heteroptera</taxon>
        <taxon>Panheteroptera</taxon>
        <taxon>Cimicomorpha</taxon>
        <taxon>Miridae</taxon>
        <taxon>Mirini</taxon>
        <taxon>Apolygus</taxon>
    </lineage>
</organism>
<feature type="compositionally biased region" description="Polar residues" evidence="1">
    <location>
        <begin position="665"/>
        <end position="680"/>
    </location>
</feature>
<name>A0A6A4K0C5_APOLU</name>
<feature type="region of interest" description="Disordered" evidence="1">
    <location>
        <begin position="635"/>
        <end position="974"/>
    </location>
</feature>
<feature type="compositionally biased region" description="Low complexity" evidence="1">
    <location>
        <begin position="807"/>
        <end position="824"/>
    </location>
</feature>
<feature type="region of interest" description="Disordered" evidence="1">
    <location>
        <begin position="579"/>
        <end position="599"/>
    </location>
</feature>
<feature type="compositionally biased region" description="Polar residues" evidence="1">
    <location>
        <begin position="2260"/>
        <end position="2285"/>
    </location>
</feature>
<feature type="compositionally biased region" description="Polar residues" evidence="1">
    <location>
        <begin position="1317"/>
        <end position="1332"/>
    </location>
</feature>
<evidence type="ECO:0000256" key="1">
    <source>
        <dbReference type="SAM" id="MobiDB-lite"/>
    </source>
</evidence>
<feature type="compositionally biased region" description="Polar residues" evidence="1">
    <location>
        <begin position="644"/>
        <end position="656"/>
    </location>
</feature>
<feature type="region of interest" description="Disordered" evidence="1">
    <location>
        <begin position="1211"/>
        <end position="1239"/>
    </location>
</feature>
<keyword evidence="3" id="KW-1185">Reference proteome</keyword>
<feature type="compositionally biased region" description="Basic and acidic residues" evidence="1">
    <location>
        <begin position="1743"/>
        <end position="1755"/>
    </location>
</feature>
<feature type="compositionally biased region" description="Polar residues" evidence="1">
    <location>
        <begin position="1445"/>
        <end position="1459"/>
    </location>
</feature>
<evidence type="ECO:0000313" key="3">
    <source>
        <dbReference type="Proteomes" id="UP000466442"/>
    </source>
</evidence>
<feature type="compositionally biased region" description="Basic and acidic residues" evidence="1">
    <location>
        <begin position="1676"/>
        <end position="1695"/>
    </location>
</feature>
<feature type="compositionally biased region" description="Polar residues" evidence="1">
    <location>
        <begin position="748"/>
        <end position="765"/>
    </location>
</feature>
<feature type="region of interest" description="Disordered" evidence="1">
    <location>
        <begin position="1412"/>
        <end position="1483"/>
    </location>
</feature>
<gene>
    <name evidence="2" type="ORF">GE061_013445</name>
</gene>
<feature type="region of interest" description="Disordered" evidence="1">
    <location>
        <begin position="1889"/>
        <end position="1996"/>
    </location>
</feature>
<comment type="caution">
    <text evidence="2">The sequence shown here is derived from an EMBL/GenBank/DDBJ whole genome shotgun (WGS) entry which is preliminary data.</text>
</comment>
<feature type="compositionally biased region" description="Basic and acidic residues" evidence="1">
    <location>
        <begin position="1897"/>
        <end position="1915"/>
    </location>
</feature>
<feature type="region of interest" description="Disordered" evidence="1">
    <location>
        <begin position="2258"/>
        <end position="2382"/>
    </location>
</feature>
<protein>
    <submittedName>
        <fullName evidence="2">Uncharacterized protein</fullName>
    </submittedName>
</protein>
<sequence>MVMALESGAAKSSKQVWKEKIARKVKLIQLLKELLDVKDKTTHEHISQELLALRSKTQEANNSLKRELFVACSSTKQIVQQQENSRKTIEELRSTVHDKNGTIAHMEFQSKQLVLDRQQHEATIATLKETIKTLGKKSGQCDCVLKPKKKKLKDKSLEDPPTPASWLSNCPESSKEFQPPNLITDGILTPASSITSSIPQADPSSPGIGWLDLDSRSNSPTASLPEVSDITIDSVPPLLTPIQSAIKKPPIEDYSLPLLLEDSKQLDIPVTEGDAVADIGNSLKPEGSTGDIGSSPVKLLIPANNVVEQLMQMDRLGSNPKTQSTPSISIFDLPVDVSGCEDGCGSIAELEDRKTDLSEESHKQQTSLINDFNLSDSSEMDPELDWPDEALPSEISEQGKLNTHTVNSLLIKETNESEVADRHNLPKSSLPDLNASEVADCQTSPESPIPDLNASEVADCLNLSKSSLPDLNASEVDDCQTLPELPMPDLNASEVVDCLNMSKSSLPDLNASEVADCQTLPELPMPDLDPDLNSTGVGDCHNLAKPSLLNECVLSSLSNDSKSPIGIYSNVESVNCDSENPNNVSKNGLFEKQTTNEENTATDELNEVVINHTTLEDNIMSNMVHAFDNCTKEGVGGIDHSSDQKTSSIESENPPSVQHVDREFLSSTPDLFCGSSSDDSNPVRGSLREATVSPTKPPLLSKSGSCSPKRRTKRERNKSSRPKIDCNVQDSLSLSSLDSRDVEDSESNVRQTRSKSTISKNTTLTRTRKNGKELSHTPSPKVQTRRTRQNSNRDTDFSSPNRRRSSRLTSSTSSTTDLSPKTPTRSPKVRVEPVVRSTRSSTEQEISTLTSAQLEEAVASSTTPPPLKSADLPRSNIKKPRKGGSRCSPRVSPTKASPKQNLTNLSSPPANQFVGSIDSDASFASDLHRNGDSLEPSTSETNKLSTSFLTAPCSSNDRAPSVETTANVDGKDGRVKSLSNVKNQLLLDIQPLERSSSHCRLDSNEGAAPAVEHDIGKLPLAKPDHVPNFDETNIPQPNITLPLRKSSVDEMFIPQTDPSLSWRNPSSDTANRNEIVDAVLTHVPLTLVPSLPSVSERNNILCSSSAPIQCFSSSFSKSTMFGDHHLPTFSDLKPTAPSSSSRPHHLNDDVDDLRIGQLCLSLNLLSMDPPPVNKNDNFFNHFTTFKKEKVTTVGEYSPSFFASHMQSVPVTDSQISPCPDRSTFSKYRDNTPRNKSLNTSSEVTIEIKQEDTPFSLKLSVPAGKPLQPVLFDSLCDMVREVQYQSRGSNSGNGISSTNEFQVGQDNQLLKGVFQKPQQRGGQPFFNSSARSQSNDRHVGNLNHQYKMENKAMPTCKWANEIINEPSFFGSPNLMGNATFGTSSGMTSTCNPPKSHQSNVTLKAPRLVSEVPIVRGDSNKDVSRSMTEVPRPPVPRPEPRYPAILSDQTLPTVQSGQGASDSLGDHVIPSDSIESNSDSVVPSGSIKNNQNFLTVQNSQIAANQSLLLEKTTAMDEIKSRQNDEHHIFKEHTAQTNFTTSPIQTNSSKHQQAATNKTPNKNAITLPLSPFVASKRVDDLPSPLPPSNKSSLYDSPDSPVVSKKRRIMHSPPRDKSKSEKLASEPLTEGKWKNMQPSHENESHLKKVPVVPSTEETPEMNLPPQELCKPKKLPCILEAAEKQDEMNSPSKEKNKSEKLTTIPLTDHQKSEVLRRQSRKRSAVDSPKKSEVGLMNPPTTSRILRSSPDKKRNRVSIEPKKKKIQVNANSTSSKQLSPKKTIAAINRSINQPLKRVDASSQIKDGSKEIAKDEIESCSQCHFKQSFCSCEIERIMGEMILSATPLSPLPDSPVADEIGIPLDDLKIDKIYCPPEDAKESENEVHPVGVIDDEMSESGNQEKNFHPVEELTAEDKTKVDSKNGVTSEINENAPILPKENVKRRLRSSSSKSGVQINEPAVSISVTNRRERSRKHPSETSDAGSCSSEIRIPSGEEERANPKLKEEVVELAGVLEVNHQDQPFAKDRSGDDPSTCHELNEGSRSQMGGLTDYSTEIEKSRLDNSVDKLPEHRIQVSQGTAAANQSVRGNDHGQTSHSTKVSMVPEPGSQLTQSQAIPDLSNHHQQDGIGRSEQTKPSVIGKSRLDNSVDKLLESLLPDRRNQYPRNLATSTDLSYNPQQLGSNVFGQNKPSVVNVTSIPEPETQSCDILPDLPPKDQLIDIGLSKPTEIRNPSIDNPIHELPQSMVPVSRSQFPRGLGALTDLSYKPQQTGGSVQEQCNSSTMEVQQTQGHANPEMDEEPVSGDDSDSEMVVDYYSCSETEEKEEVSAKRKTTAAASEGGSIQPDSDLRSQNELPVQQGNTGDETPEQNCSPSDETIPSQFPPTSETSSLMQLPKFYTAVDEESDDFLSKEAEPNKLIKISSENKIFCKLINEDDVITCSINVLAFASFYDLEEPPVKNPFFRSQKYERFQAKIGNALNEYFTNNNLEYDLKKVTATLSQMAPSHVGKSLCTLIGVKNPKIQPYERRGIAHHFTAVQKKAAVLVVALAKGRFEYFNDVLSEIEEYLIPSPMTLHSLLTNESINLSAVYALICRTQGFGLRAQSFIYDLLYGRHISAFRIIYQILTVIPQAIPRSQDVMGPLSYTIVYLIMKQGIYQNLPPQYLAQCGVTGLRQKLATKYGYSFPADLTRDDVMEELMANVMVRGCDKAIILLSKSQGYKWTYTVAQKHIFPVIDSWIEGKEPDEDLVVHIIKLLGLVSRCFAVSVCEIFVTGSLKRLRLVIQNKPSLPITESVIEALTHFKRLSPEGVINILSHWVPHDNKVTKSMVRTLQNATGNKPYSYWKQYMSLSIY</sequence>
<feature type="compositionally biased region" description="Polar residues" evidence="1">
    <location>
        <begin position="837"/>
        <end position="853"/>
    </location>
</feature>
<feature type="compositionally biased region" description="Polar residues" evidence="1">
    <location>
        <begin position="2343"/>
        <end position="2382"/>
    </location>
</feature>
<feature type="compositionally biased region" description="Acidic residues" evidence="1">
    <location>
        <begin position="2289"/>
        <end position="2304"/>
    </location>
</feature>
<feature type="compositionally biased region" description="Polar residues" evidence="1">
    <location>
        <begin position="1762"/>
        <end position="1774"/>
    </location>
</feature>
<feature type="region of interest" description="Disordered" evidence="1">
    <location>
        <begin position="1676"/>
        <end position="1774"/>
    </location>
</feature>
<feature type="compositionally biased region" description="Polar residues" evidence="1">
    <location>
        <begin position="2068"/>
        <end position="2094"/>
    </location>
</feature>
<feature type="compositionally biased region" description="Basic and acidic residues" evidence="1">
    <location>
        <begin position="2049"/>
        <end position="2067"/>
    </location>
</feature>
<proteinExistence type="predicted"/>
<feature type="compositionally biased region" description="Polar residues" evidence="1">
    <location>
        <begin position="935"/>
        <end position="967"/>
    </location>
</feature>
<feature type="compositionally biased region" description="Basic and acidic residues" evidence="1">
    <location>
        <begin position="1987"/>
        <end position="1996"/>
    </location>
</feature>